<dbReference type="PROSITE" id="PS50006">
    <property type="entry name" value="FHA_DOMAIN"/>
    <property type="match status" value="1"/>
</dbReference>
<dbReference type="SMART" id="SM00184">
    <property type="entry name" value="RING"/>
    <property type="match status" value="1"/>
</dbReference>
<dbReference type="PANTHER" id="PTHR15067">
    <property type="entry name" value="E3 UBIQUITIN-PROTEIN LIGASE RNF8"/>
    <property type="match status" value="1"/>
</dbReference>
<feature type="coiled-coil region" evidence="9">
    <location>
        <begin position="116"/>
        <end position="185"/>
    </location>
</feature>
<dbReference type="PROSITE" id="PS00518">
    <property type="entry name" value="ZF_RING_1"/>
    <property type="match status" value="1"/>
</dbReference>
<dbReference type="Gene3D" id="2.60.200.20">
    <property type="match status" value="1"/>
</dbReference>
<dbReference type="SUPFAM" id="SSF49879">
    <property type="entry name" value="SMAD/FHA domain"/>
    <property type="match status" value="1"/>
</dbReference>
<dbReference type="SUPFAM" id="SSF57850">
    <property type="entry name" value="RING/U-box"/>
    <property type="match status" value="1"/>
</dbReference>
<evidence type="ECO:0000259" key="12">
    <source>
        <dbReference type="PROSITE" id="PS50089"/>
    </source>
</evidence>
<feature type="domain" description="RING-type" evidence="12">
    <location>
        <begin position="300"/>
        <end position="338"/>
    </location>
</feature>
<dbReference type="GeneID" id="106670080"/>
<dbReference type="InterPro" id="IPR001841">
    <property type="entry name" value="Znf_RING"/>
</dbReference>
<dbReference type="AlphaFoldDB" id="A0A8I6S207"/>
<dbReference type="OrthoDB" id="6630288at2759"/>
<protein>
    <recommendedName>
        <fullName evidence="2">E3 ubiquitin-protein ligase CHFR</fullName>
    </recommendedName>
</protein>
<keyword evidence="3" id="KW-0808">Transferase</keyword>
<dbReference type="Proteomes" id="UP000494040">
    <property type="component" value="Unassembled WGS sequence"/>
</dbReference>
<dbReference type="GO" id="GO:0006511">
    <property type="term" value="P:ubiquitin-dependent protein catabolic process"/>
    <property type="evidence" value="ECO:0007669"/>
    <property type="project" value="TreeGrafter"/>
</dbReference>
<dbReference type="Pfam" id="PF00498">
    <property type="entry name" value="FHA"/>
    <property type="match status" value="1"/>
</dbReference>
<dbReference type="GO" id="GO:0035861">
    <property type="term" value="C:site of double-strand break"/>
    <property type="evidence" value="ECO:0007669"/>
    <property type="project" value="TreeGrafter"/>
</dbReference>
<keyword evidence="5 8" id="KW-0863">Zinc-finger</keyword>
<dbReference type="InterPro" id="IPR008984">
    <property type="entry name" value="SMAD_FHA_dom_sf"/>
</dbReference>
<dbReference type="InterPro" id="IPR017907">
    <property type="entry name" value="Znf_RING_CS"/>
</dbReference>
<dbReference type="InterPro" id="IPR000253">
    <property type="entry name" value="FHA_dom"/>
</dbReference>
<dbReference type="OMA" id="ETELECC"/>
<evidence type="ECO:0000256" key="2">
    <source>
        <dbReference type="ARBA" id="ARBA00017908"/>
    </source>
</evidence>
<accession>A0A8I6S207</accession>
<evidence type="ECO:0000313" key="13">
    <source>
        <dbReference type="EnsemblMetazoa" id="XP_014255577.1"/>
    </source>
</evidence>
<dbReference type="GO" id="GO:0005829">
    <property type="term" value="C:cytosol"/>
    <property type="evidence" value="ECO:0007669"/>
    <property type="project" value="TreeGrafter"/>
</dbReference>
<organism evidence="13 14">
    <name type="scientific">Cimex lectularius</name>
    <name type="common">Bed bug</name>
    <name type="synonym">Acanthia lectularia</name>
    <dbReference type="NCBI Taxonomy" id="79782"/>
    <lineage>
        <taxon>Eukaryota</taxon>
        <taxon>Metazoa</taxon>
        <taxon>Ecdysozoa</taxon>
        <taxon>Arthropoda</taxon>
        <taxon>Hexapoda</taxon>
        <taxon>Insecta</taxon>
        <taxon>Pterygota</taxon>
        <taxon>Neoptera</taxon>
        <taxon>Paraneoptera</taxon>
        <taxon>Hemiptera</taxon>
        <taxon>Heteroptera</taxon>
        <taxon>Panheteroptera</taxon>
        <taxon>Cimicomorpha</taxon>
        <taxon>Cimicidae</taxon>
        <taxon>Cimex</taxon>
    </lineage>
</organism>
<dbReference type="SMART" id="SM00240">
    <property type="entry name" value="FHA"/>
    <property type="match status" value="1"/>
</dbReference>
<evidence type="ECO:0000256" key="1">
    <source>
        <dbReference type="ARBA" id="ARBA00005797"/>
    </source>
</evidence>
<keyword evidence="4" id="KW-0479">Metal-binding</keyword>
<dbReference type="GO" id="GO:0061630">
    <property type="term" value="F:ubiquitin protein ligase activity"/>
    <property type="evidence" value="ECO:0007669"/>
    <property type="project" value="TreeGrafter"/>
</dbReference>
<dbReference type="GO" id="GO:0000151">
    <property type="term" value="C:ubiquitin ligase complex"/>
    <property type="evidence" value="ECO:0007669"/>
    <property type="project" value="TreeGrafter"/>
</dbReference>
<comment type="similarity">
    <text evidence="1">Belongs to the CHFR family.</text>
</comment>
<evidence type="ECO:0000256" key="8">
    <source>
        <dbReference type="PROSITE-ProRule" id="PRU00175"/>
    </source>
</evidence>
<name>A0A8I6S207_CIMLE</name>
<keyword evidence="7" id="KW-0862">Zinc</keyword>
<evidence type="ECO:0000259" key="11">
    <source>
        <dbReference type="PROSITE" id="PS50006"/>
    </source>
</evidence>
<evidence type="ECO:0000256" key="7">
    <source>
        <dbReference type="ARBA" id="ARBA00022833"/>
    </source>
</evidence>
<keyword evidence="6" id="KW-0833">Ubl conjugation pathway</keyword>
<reference evidence="13" key="1">
    <citation type="submission" date="2022-01" db="UniProtKB">
        <authorList>
            <consortium name="EnsemblMetazoa"/>
        </authorList>
    </citation>
    <scope>IDENTIFICATION</scope>
</reference>
<dbReference type="GO" id="GO:0006302">
    <property type="term" value="P:double-strand break repair"/>
    <property type="evidence" value="ECO:0007669"/>
    <property type="project" value="TreeGrafter"/>
</dbReference>
<feature type="region of interest" description="Disordered" evidence="10">
    <location>
        <begin position="390"/>
        <end position="422"/>
    </location>
</feature>
<proteinExistence type="inferred from homology"/>
<keyword evidence="9" id="KW-0175">Coiled coil</keyword>
<dbReference type="CDD" id="cd00060">
    <property type="entry name" value="FHA"/>
    <property type="match status" value="1"/>
</dbReference>
<feature type="coiled-coil region" evidence="9">
    <location>
        <begin position="255"/>
        <end position="289"/>
    </location>
</feature>
<feature type="domain" description="FHA" evidence="11">
    <location>
        <begin position="25"/>
        <end position="73"/>
    </location>
</feature>
<feature type="compositionally biased region" description="Basic residues" evidence="10">
    <location>
        <begin position="390"/>
        <end position="407"/>
    </location>
</feature>
<dbReference type="GO" id="GO:0008270">
    <property type="term" value="F:zinc ion binding"/>
    <property type="evidence" value="ECO:0007669"/>
    <property type="project" value="UniProtKB-KW"/>
</dbReference>
<evidence type="ECO:0000256" key="4">
    <source>
        <dbReference type="ARBA" id="ARBA00022723"/>
    </source>
</evidence>
<dbReference type="GO" id="GO:0042393">
    <property type="term" value="F:histone binding"/>
    <property type="evidence" value="ECO:0007669"/>
    <property type="project" value="TreeGrafter"/>
</dbReference>
<evidence type="ECO:0000256" key="5">
    <source>
        <dbReference type="ARBA" id="ARBA00022771"/>
    </source>
</evidence>
<dbReference type="GO" id="GO:0005634">
    <property type="term" value="C:nucleus"/>
    <property type="evidence" value="ECO:0007669"/>
    <property type="project" value="TreeGrafter"/>
</dbReference>
<dbReference type="Pfam" id="PF13920">
    <property type="entry name" value="zf-C3HC4_3"/>
    <property type="match status" value="1"/>
</dbReference>
<dbReference type="KEGG" id="clec:106670080"/>
<dbReference type="RefSeq" id="XP_014255577.1">
    <property type="nucleotide sequence ID" value="XM_014400091.2"/>
</dbReference>
<dbReference type="PROSITE" id="PS50089">
    <property type="entry name" value="ZF_RING_2"/>
    <property type="match status" value="1"/>
</dbReference>
<evidence type="ECO:0000256" key="3">
    <source>
        <dbReference type="ARBA" id="ARBA00022679"/>
    </source>
</evidence>
<dbReference type="InterPro" id="IPR013083">
    <property type="entry name" value="Znf_RING/FYVE/PHD"/>
</dbReference>
<dbReference type="PANTHER" id="PTHR15067:SF4">
    <property type="entry name" value="E3 UBIQUITIN-PROTEIN LIGASE RNF8"/>
    <property type="match status" value="1"/>
</dbReference>
<evidence type="ECO:0000256" key="10">
    <source>
        <dbReference type="SAM" id="MobiDB-lite"/>
    </source>
</evidence>
<keyword evidence="14" id="KW-1185">Reference proteome</keyword>
<evidence type="ECO:0000256" key="9">
    <source>
        <dbReference type="SAM" id="Coils"/>
    </source>
</evidence>
<evidence type="ECO:0000256" key="6">
    <source>
        <dbReference type="ARBA" id="ARBA00022786"/>
    </source>
</evidence>
<dbReference type="GO" id="GO:0070936">
    <property type="term" value="P:protein K48-linked ubiquitination"/>
    <property type="evidence" value="ECO:0007669"/>
    <property type="project" value="TreeGrafter"/>
</dbReference>
<dbReference type="Gene3D" id="3.30.40.10">
    <property type="entry name" value="Zinc/RING finger domain, C3HC4 (zinc finger)"/>
    <property type="match status" value="1"/>
</dbReference>
<sequence length="454" mass="52358">MSSEELPVLSDLCSSKMFHFRTSKFLIGRNLESDLDIPSQYISRKQCIFEKSGGWKITNLSALKTTLVNNKKVEEPVELRNGDVISFANYPSIELSFFSSLQEYFLFSGIKRKRLNETLEVNKHDHADQLKELKDNYQATLIKVEELNAQVTESNERANKCELDTKNLRNKNKELMDRIVQLEVDKTMLLSQCKENYTLLHECVEEINRMSDDRDELSKMLSESPLVRSKGIENKNNDDSNCMDGCGNYINFIEYEAIKTDLDDKNSKINELEGIILKMAEEKEKYNSQVLMMVEQELSCCVCSDIMFEATILNCKHTLCKACLNEWKKKKKECPECRTKIKHETHNLLVDKFIERVAPLLGNSFVNRRKEIIRDRVANVNEVISIASHHNARRGTPRPRRGVRRRGGPYSANVQTSRVETSSRRRVDIIDLTSPVGGRRSAWSRANNITTNRD</sequence>
<dbReference type="EnsemblMetazoa" id="XM_014400091.2">
    <property type="protein sequence ID" value="XP_014255577.1"/>
    <property type="gene ID" value="LOC106670080"/>
</dbReference>
<evidence type="ECO:0000313" key="14">
    <source>
        <dbReference type="Proteomes" id="UP000494040"/>
    </source>
</evidence>